<dbReference type="GO" id="GO:0005730">
    <property type="term" value="C:nucleolus"/>
    <property type="evidence" value="ECO:0007669"/>
    <property type="project" value="UniProtKB-SubCell"/>
</dbReference>
<dbReference type="GO" id="GO:0045087">
    <property type="term" value="P:innate immune response"/>
    <property type="evidence" value="ECO:0007669"/>
    <property type="project" value="UniProtKB-KW"/>
</dbReference>
<keyword evidence="4" id="KW-0391">Immunity</keyword>
<accession>A6KJK8</accession>
<evidence type="ECO:0000256" key="5">
    <source>
        <dbReference type="ARBA" id="ARBA00022884"/>
    </source>
</evidence>
<evidence type="ECO:0000256" key="3">
    <source>
        <dbReference type="ARBA" id="ARBA00022588"/>
    </source>
</evidence>
<evidence type="ECO:0000313" key="10">
    <source>
        <dbReference type="Proteomes" id="UP000234681"/>
    </source>
</evidence>
<evidence type="ECO:0000256" key="6">
    <source>
        <dbReference type="ARBA" id="ARBA00023242"/>
    </source>
</evidence>
<dbReference type="PANTHER" id="PTHR12876">
    <property type="entry name" value="N4BP1-RELATED"/>
    <property type="match status" value="1"/>
</dbReference>
<dbReference type="AlphaFoldDB" id="A6KJK8"/>
<evidence type="ECO:0000256" key="1">
    <source>
        <dbReference type="ARBA" id="ARBA00004322"/>
    </source>
</evidence>
<dbReference type="InterPro" id="IPR021869">
    <property type="entry name" value="RNase_Zc3h12_NYN"/>
</dbReference>
<keyword evidence="6" id="KW-0539">Nucleus</keyword>
<evidence type="ECO:0000313" key="9">
    <source>
        <dbReference type="EMBL" id="EDL86410.1"/>
    </source>
</evidence>
<dbReference type="Gene3D" id="3.40.50.11980">
    <property type="match status" value="1"/>
</dbReference>
<keyword evidence="3" id="KW-0399">Innate immunity</keyword>
<proteinExistence type="predicted"/>
<evidence type="ECO:0000256" key="4">
    <source>
        <dbReference type="ARBA" id="ARBA00022859"/>
    </source>
</evidence>
<evidence type="ECO:0000256" key="7">
    <source>
        <dbReference type="ARBA" id="ARBA00039336"/>
    </source>
</evidence>
<name>A6KJK8_RAT</name>
<feature type="domain" description="RNase NYN" evidence="8">
    <location>
        <begin position="33"/>
        <end position="98"/>
    </location>
</feature>
<dbReference type="PANTHER" id="PTHR12876:SF26">
    <property type="entry name" value="NEDD4-BINDING PROTEIN 1"/>
    <property type="match status" value="1"/>
</dbReference>
<dbReference type="InterPro" id="IPR051101">
    <property type="entry name" value="ZC3H12/N4BP1_RNase_Reg"/>
</dbReference>
<reference evidence="10" key="1">
    <citation type="submission" date="2005-09" db="EMBL/GenBank/DDBJ databases">
        <authorList>
            <person name="Mural R.J."/>
            <person name="Li P.W."/>
            <person name="Adams M.D."/>
            <person name="Amanatides P.G."/>
            <person name="Baden-Tillson H."/>
            <person name="Barnstead M."/>
            <person name="Chin S.H."/>
            <person name="Dew I."/>
            <person name="Evans C.A."/>
            <person name="Ferriera S."/>
            <person name="Flanigan M."/>
            <person name="Fosler C."/>
            <person name="Glodek A."/>
            <person name="Gu Z."/>
            <person name="Holt R.A."/>
            <person name="Jennings D."/>
            <person name="Kraft C.L."/>
            <person name="Lu F."/>
            <person name="Nguyen T."/>
            <person name="Nusskern D.R."/>
            <person name="Pfannkoch C.M."/>
            <person name="Sitter C."/>
            <person name="Sutton G.G."/>
            <person name="Venter J.C."/>
            <person name="Wang Z."/>
            <person name="Woodage T."/>
            <person name="Zheng X.H."/>
            <person name="Zhong F."/>
        </authorList>
    </citation>
    <scope>NUCLEOTIDE SEQUENCE [LARGE SCALE GENOMIC DNA]</scope>
    <source>
        <strain>BN</strain>
        <strain evidence="10">Sprague-Dawley</strain>
    </source>
</reference>
<comment type="subcellular location">
    <subcellularLocation>
        <location evidence="1">Nucleus</location>
        <location evidence="1">PML body</location>
    </subcellularLocation>
    <subcellularLocation>
        <location evidence="2">Nucleus</location>
        <location evidence="2">Nucleolus</location>
    </subcellularLocation>
</comment>
<keyword evidence="5" id="KW-0694">RNA-binding</keyword>
<sequence>MCSSHTWVQRFQDTLKIPYKLELKNQPGRADSKHIVTDRSNVAIRHGLNKFFSCRGISHCSTVEYFWKIRNRNIIVFVPQWRTRKDPRATEQHFLSQL</sequence>
<gene>
    <name evidence="9" type="ORF">rCG_56736</name>
</gene>
<evidence type="ECO:0000259" key="8">
    <source>
        <dbReference type="Pfam" id="PF11977"/>
    </source>
</evidence>
<dbReference type="Proteomes" id="UP000234681">
    <property type="component" value="Chromosome 4"/>
</dbReference>
<dbReference type="GO" id="GO:0016605">
    <property type="term" value="C:PML body"/>
    <property type="evidence" value="ECO:0007669"/>
    <property type="project" value="UniProtKB-SubCell"/>
</dbReference>
<dbReference type="EMBL" id="CH474057">
    <property type="protein sequence ID" value="EDL86410.1"/>
    <property type="molecule type" value="Genomic_DNA"/>
</dbReference>
<evidence type="ECO:0000256" key="2">
    <source>
        <dbReference type="ARBA" id="ARBA00004604"/>
    </source>
</evidence>
<dbReference type="GO" id="GO:0003723">
    <property type="term" value="F:RNA binding"/>
    <property type="evidence" value="ECO:0007669"/>
    <property type="project" value="UniProtKB-KW"/>
</dbReference>
<organism evidence="9 10">
    <name type="scientific">Rattus norvegicus</name>
    <name type="common">Rat</name>
    <dbReference type="NCBI Taxonomy" id="10116"/>
    <lineage>
        <taxon>Eukaryota</taxon>
        <taxon>Metazoa</taxon>
        <taxon>Chordata</taxon>
        <taxon>Craniata</taxon>
        <taxon>Vertebrata</taxon>
        <taxon>Euteleostomi</taxon>
        <taxon>Mammalia</taxon>
        <taxon>Eutheria</taxon>
        <taxon>Euarchontoglires</taxon>
        <taxon>Glires</taxon>
        <taxon>Rodentia</taxon>
        <taxon>Myomorpha</taxon>
        <taxon>Muroidea</taxon>
        <taxon>Muridae</taxon>
        <taxon>Murinae</taxon>
        <taxon>Rattus</taxon>
    </lineage>
</organism>
<dbReference type="Pfam" id="PF11977">
    <property type="entry name" value="RNase_Zc3h12a"/>
    <property type="match status" value="1"/>
</dbReference>
<protein>
    <recommendedName>
        <fullName evidence="7">NEDD4-binding protein 1</fullName>
    </recommendedName>
</protein>